<evidence type="ECO:0000313" key="3">
    <source>
        <dbReference type="Proteomes" id="UP000284868"/>
    </source>
</evidence>
<dbReference type="Gene3D" id="1.25.40.10">
    <property type="entry name" value="Tetratricopeptide repeat domain"/>
    <property type="match status" value="1"/>
</dbReference>
<dbReference type="InterPro" id="IPR011990">
    <property type="entry name" value="TPR-like_helical_dom_sf"/>
</dbReference>
<dbReference type="PROSITE" id="PS50005">
    <property type="entry name" value="TPR"/>
    <property type="match status" value="1"/>
</dbReference>
<dbReference type="OrthoDB" id="1654937at2"/>
<feature type="repeat" description="TPR" evidence="1">
    <location>
        <begin position="280"/>
        <end position="313"/>
    </location>
</feature>
<evidence type="ECO:0000313" key="2">
    <source>
        <dbReference type="EMBL" id="RHM08492.1"/>
    </source>
</evidence>
<gene>
    <name evidence="2" type="ORF">DWZ83_08190</name>
</gene>
<dbReference type="SUPFAM" id="SSF48452">
    <property type="entry name" value="TPR-like"/>
    <property type="match status" value="1"/>
</dbReference>
<protein>
    <submittedName>
        <fullName evidence="2">Uncharacterized protein</fullName>
    </submittedName>
</protein>
<dbReference type="Proteomes" id="UP000284868">
    <property type="component" value="Unassembled WGS sequence"/>
</dbReference>
<proteinExistence type="predicted"/>
<dbReference type="InterPro" id="IPR019734">
    <property type="entry name" value="TPR_rpt"/>
</dbReference>
<comment type="caution">
    <text evidence="2">The sequence shown here is derived from an EMBL/GenBank/DDBJ whole genome shotgun (WGS) entry which is preliminary data.</text>
</comment>
<sequence>MLSDGYKEKCNILIPYYRKQRLYATNEGKWQKQWFYSDPTTNTPICSTRTYCSLEMQKGIFQDEIYIFAANKLDKIAEEKRDWEEMLTKESTLLIDAMNRKQDQESADIIERMLVTMQNAENYLYYGEIAYLLQSLKAFLTDRKFVSESEYDNLNEISTIFKNELYDLCIYYLYVYASFHEDEKLEYVLHNYDYAHSKLIANQRFSVDLLEREKRYLEAQNALENILENIIDERYNIQKLFVYSNLATLFVRFDKHSARQCCSNIRKLIEITDLSKGQNYTFNLTLADLYLLMEDYTQSIELYQKALTYSKTNLIRIYSCLCFLYKIQSFEIPLEYCLSEEYEKGDKVDWLLYSYFKDYQNQEESKAIDYLLKSVLPILTHNDILYYEIVEKIIVDYCKRRKAYKPMYLLHEMKKTSDSYA</sequence>
<name>A0A415P6Y5_9FIRM</name>
<reference evidence="2 3" key="1">
    <citation type="submission" date="2018-08" db="EMBL/GenBank/DDBJ databases">
        <title>A genome reference for cultivated species of the human gut microbiota.</title>
        <authorList>
            <person name="Zou Y."/>
            <person name="Xue W."/>
            <person name="Luo G."/>
        </authorList>
    </citation>
    <scope>NUCLEOTIDE SEQUENCE [LARGE SCALE GENOMIC DNA]</scope>
    <source>
        <strain evidence="2 3">AF35-6BH</strain>
    </source>
</reference>
<organism evidence="2 3">
    <name type="scientific">Amedibacillus dolichus</name>
    <dbReference type="NCBI Taxonomy" id="31971"/>
    <lineage>
        <taxon>Bacteria</taxon>
        <taxon>Bacillati</taxon>
        <taxon>Bacillota</taxon>
        <taxon>Erysipelotrichia</taxon>
        <taxon>Erysipelotrichales</taxon>
        <taxon>Erysipelotrichaceae</taxon>
        <taxon>Amedibacillus</taxon>
    </lineage>
</organism>
<keyword evidence="1" id="KW-0802">TPR repeat</keyword>
<keyword evidence="3" id="KW-1185">Reference proteome</keyword>
<accession>A0A415P6Y5</accession>
<dbReference type="AlphaFoldDB" id="A0A415P6Y5"/>
<evidence type="ECO:0000256" key="1">
    <source>
        <dbReference type="PROSITE-ProRule" id="PRU00339"/>
    </source>
</evidence>
<dbReference type="RefSeq" id="WP_118365770.1">
    <property type="nucleotide sequence ID" value="NZ_QRPK01000048.1"/>
</dbReference>
<dbReference type="EMBL" id="QRPK01000048">
    <property type="protein sequence ID" value="RHM08492.1"/>
    <property type="molecule type" value="Genomic_DNA"/>
</dbReference>